<proteinExistence type="predicted"/>
<gene>
    <name evidence="1" type="ORF">HOLleu_39792</name>
</gene>
<dbReference type="Proteomes" id="UP001152320">
    <property type="component" value="Chromosome 22"/>
</dbReference>
<dbReference type="EMBL" id="JAIZAY010000022">
    <property type="protein sequence ID" value="KAJ8020247.1"/>
    <property type="molecule type" value="Genomic_DNA"/>
</dbReference>
<accession>A0A9Q0YHE4</accession>
<evidence type="ECO:0000313" key="1">
    <source>
        <dbReference type="EMBL" id="KAJ8020247.1"/>
    </source>
</evidence>
<protein>
    <submittedName>
        <fullName evidence="1">Uncharacterized protein</fullName>
    </submittedName>
</protein>
<keyword evidence="2" id="KW-1185">Reference proteome</keyword>
<reference evidence="1" key="1">
    <citation type="submission" date="2021-10" db="EMBL/GenBank/DDBJ databases">
        <title>Tropical sea cucumber genome reveals ecological adaptation and Cuvierian tubules defense mechanism.</title>
        <authorList>
            <person name="Chen T."/>
        </authorList>
    </citation>
    <scope>NUCLEOTIDE SEQUENCE</scope>
    <source>
        <strain evidence="1">Nanhai2018</strain>
        <tissue evidence="1">Muscle</tissue>
    </source>
</reference>
<evidence type="ECO:0000313" key="2">
    <source>
        <dbReference type="Proteomes" id="UP001152320"/>
    </source>
</evidence>
<sequence length="98" mass="11404">MSHHLQVTTRSVWEIGGMAMHCLSQLKNRMQNYDGHWKTGHHLCHLKGRFLWDNGGQEMDTMQLDYIGLYHASTAVYFNTYTGNRNIYQGASTKYFVC</sequence>
<name>A0A9Q0YHE4_HOLLE</name>
<organism evidence="1 2">
    <name type="scientific">Holothuria leucospilota</name>
    <name type="common">Black long sea cucumber</name>
    <name type="synonym">Mertensiothuria leucospilota</name>
    <dbReference type="NCBI Taxonomy" id="206669"/>
    <lineage>
        <taxon>Eukaryota</taxon>
        <taxon>Metazoa</taxon>
        <taxon>Echinodermata</taxon>
        <taxon>Eleutherozoa</taxon>
        <taxon>Echinozoa</taxon>
        <taxon>Holothuroidea</taxon>
        <taxon>Aspidochirotacea</taxon>
        <taxon>Aspidochirotida</taxon>
        <taxon>Holothuriidae</taxon>
        <taxon>Holothuria</taxon>
    </lineage>
</organism>
<comment type="caution">
    <text evidence="1">The sequence shown here is derived from an EMBL/GenBank/DDBJ whole genome shotgun (WGS) entry which is preliminary data.</text>
</comment>
<dbReference type="AlphaFoldDB" id="A0A9Q0YHE4"/>